<name>A0A448TS85_9PAST</name>
<dbReference type="AlphaFoldDB" id="A0A448TS85"/>
<feature type="domain" description="YbaK/aminoacyl-tRNA synthetase-associated" evidence="5">
    <location>
        <begin position="34"/>
        <end position="149"/>
    </location>
</feature>
<dbReference type="InterPro" id="IPR004369">
    <property type="entry name" value="Prolyl-tRNA_editing_YbaK/EbsC"/>
</dbReference>
<dbReference type="GO" id="GO:0006412">
    <property type="term" value="P:translation"/>
    <property type="evidence" value="ECO:0007669"/>
    <property type="project" value="UniProtKB-KW"/>
</dbReference>
<dbReference type="InterPro" id="IPR007214">
    <property type="entry name" value="YbaK/aa-tRNA-synth-assoc-dom"/>
</dbReference>
<organism evidence="6 7">
    <name type="scientific">Actinobacillus delphinicola</name>
    <dbReference type="NCBI Taxonomy" id="51161"/>
    <lineage>
        <taxon>Bacteria</taxon>
        <taxon>Pseudomonadati</taxon>
        <taxon>Pseudomonadota</taxon>
        <taxon>Gammaproteobacteria</taxon>
        <taxon>Pasteurellales</taxon>
        <taxon>Pasteurellaceae</taxon>
        <taxon>Actinobacillus</taxon>
    </lineage>
</organism>
<comment type="function">
    <text evidence="4">Functions in trans to edit the amino acid from incorrectly charged Cys-tRNA(Pro) via a Cys-tRNA(Pro) deacylase activity.</text>
</comment>
<evidence type="ECO:0000256" key="4">
    <source>
        <dbReference type="PIRNR" id="PIRNR006181"/>
    </source>
</evidence>
<keyword evidence="7" id="KW-1185">Reference proteome</keyword>
<dbReference type="Pfam" id="PF04073">
    <property type="entry name" value="tRNA_edit"/>
    <property type="match status" value="1"/>
</dbReference>
<keyword evidence="3 4" id="KW-0456">Lyase</keyword>
<keyword evidence="2 4" id="KW-0648">Protein biosynthesis</keyword>
<proteinExistence type="inferred from homology"/>
<evidence type="ECO:0000313" key="7">
    <source>
        <dbReference type="Proteomes" id="UP000279799"/>
    </source>
</evidence>
<evidence type="ECO:0000256" key="1">
    <source>
        <dbReference type="ARBA" id="ARBA00009798"/>
    </source>
</evidence>
<dbReference type="InterPro" id="IPR036754">
    <property type="entry name" value="YbaK/aa-tRNA-synt-asso_dom_sf"/>
</dbReference>
<comment type="similarity">
    <text evidence="1 4">Belongs to the prolyl-tRNA editing family. YbaK/EbsC subfamily.</text>
</comment>
<accession>A0A448TS85</accession>
<dbReference type="SUPFAM" id="SSF55826">
    <property type="entry name" value="YbaK/ProRS associated domain"/>
    <property type="match status" value="1"/>
</dbReference>
<dbReference type="PIRSF" id="PIRSF006181">
    <property type="entry name" value="EbsC_YbaK"/>
    <property type="match status" value="1"/>
</dbReference>
<protein>
    <recommendedName>
        <fullName evidence="4">Cys-tRNA(Pro)/Cys-tRNA(Cys) deacylase</fullName>
        <ecNumber evidence="4">4.2.-.-</ecNumber>
    </recommendedName>
</protein>
<dbReference type="GO" id="GO:0002161">
    <property type="term" value="F:aminoacyl-tRNA deacylase activity"/>
    <property type="evidence" value="ECO:0007669"/>
    <property type="project" value="InterPro"/>
</dbReference>
<evidence type="ECO:0000256" key="3">
    <source>
        <dbReference type="ARBA" id="ARBA00023239"/>
    </source>
</evidence>
<evidence type="ECO:0000313" key="6">
    <source>
        <dbReference type="EMBL" id="VEJ08852.1"/>
    </source>
</evidence>
<dbReference type="PANTHER" id="PTHR30411">
    <property type="entry name" value="CYTOPLASMIC PROTEIN"/>
    <property type="match status" value="1"/>
</dbReference>
<dbReference type="RefSeq" id="WP_197721289.1">
    <property type="nucleotide sequence ID" value="NZ_LR134510.1"/>
</dbReference>
<evidence type="ECO:0000259" key="5">
    <source>
        <dbReference type="Pfam" id="PF04073"/>
    </source>
</evidence>
<gene>
    <name evidence="6" type="primary">ybaK</name>
    <name evidence="6" type="ORF">NCTC12871_00270</name>
</gene>
<comment type="subcellular location">
    <subcellularLocation>
        <location evidence="4">Cytoplasm</location>
    </subcellularLocation>
</comment>
<sequence>MAMKIHKTNAMRMLDRAKVEYKIHEYPTDGSIAATDVARLLDEPTERVFKTLVTTDNNKNFFVFCVPSEEELDLKAAARTAGVKKIEMLKQKDLFPLTGYVHGGCSPVGMKKQFPTFIHETAKDWESIYVSGGKIGLQIEINPLDLEKLINAKFASFIKAHNE</sequence>
<dbReference type="GO" id="GO:0016829">
    <property type="term" value="F:lyase activity"/>
    <property type="evidence" value="ECO:0007669"/>
    <property type="project" value="UniProtKB-KW"/>
</dbReference>
<dbReference type="EC" id="4.2.-.-" evidence="4"/>
<dbReference type="PANTHER" id="PTHR30411:SF0">
    <property type="entry name" value="CYS-TRNA(PRO)_CYS-TRNA(CYS) DEACYLASE YBAK"/>
    <property type="match status" value="1"/>
</dbReference>
<dbReference type="Gene3D" id="3.90.960.10">
    <property type="entry name" value="YbaK/aminoacyl-tRNA synthetase-associated domain"/>
    <property type="match status" value="1"/>
</dbReference>
<dbReference type="GO" id="GO:0005737">
    <property type="term" value="C:cytoplasm"/>
    <property type="evidence" value="ECO:0007669"/>
    <property type="project" value="UniProtKB-SubCell"/>
</dbReference>
<evidence type="ECO:0000256" key="2">
    <source>
        <dbReference type="ARBA" id="ARBA00022917"/>
    </source>
</evidence>
<dbReference type="KEGG" id="adp:NCTC12871_00270"/>
<dbReference type="Proteomes" id="UP000279799">
    <property type="component" value="Chromosome"/>
</dbReference>
<dbReference type="EMBL" id="LR134510">
    <property type="protein sequence ID" value="VEJ08852.1"/>
    <property type="molecule type" value="Genomic_DNA"/>
</dbReference>
<keyword evidence="4" id="KW-0963">Cytoplasm</keyword>
<dbReference type="CDD" id="cd00002">
    <property type="entry name" value="YbaK_deacylase"/>
    <property type="match status" value="1"/>
</dbReference>
<reference evidence="6 7" key="1">
    <citation type="submission" date="2018-12" db="EMBL/GenBank/DDBJ databases">
        <authorList>
            <consortium name="Pathogen Informatics"/>
        </authorList>
    </citation>
    <scope>NUCLEOTIDE SEQUENCE [LARGE SCALE GENOMIC DNA]</scope>
    <source>
        <strain evidence="6 7">NCTC12871</strain>
    </source>
</reference>
<dbReference type="NCBIfam" id="TIGR00011">
    <property type="entry name" value="YbaK_EbsC"/>
    <property type="match status" value="1"/>
</dbReference>